<accession>A0A852TRT2</accession>
<dbReference type="RefSeq" id="WP_179641206.1">
    <property type="nucleotide sequence ID" value="NZ_BAAAYY010000005.1"/>
</dbReference>
<comment type="caution">
    <text evidence="1">The sequence shown here is derived from an EMBL/GenBank/DDBJ whole genome shotgun (WGS) entry which is preliminary data.</text>
</comment>
<proteinExistence type="predicted"/>
<reference evidence="1 2" key="1">
    <citation type="submission" date="2020-07" db="EMBL/GenBank/DDBJ databases">
        <title>Sequencing the genomes of 1000 actinobacteria strains.</title>
        <authorList>
            <person name="Klenk H.-P."/>
        </authorList>
    </citation>
    <scope>NUCLEOTIDE SEQUENCE [LARGE SCALE GENOMIC DNA]</scope>
    <source>
        <strain evidence="1 2">CXB654</strain>
    </source>
</reference>
<name>A0A852TRT2_9ACTN</name>
<dbReference type="Proteomes" id="UP000589036">
    <property type="component" value="Unassembled WGS sequence"/>
</dbReference>
<dbReference type="AlphaFoldDB" id="A0A852TRT2"/>
<evidence type="ECO:0000313" key="1">
    <source>
        <dbReference type="EMBL" id="NYE44884.1"/>
    </source>
</evidence>
<protein>
    <submittedName>
        <fullName evidence="1">Uncharacterized protein</fullName>
    </submittedName>
</protein>
<sequence>MTLIHPDPREVDITDTRPREITIILGTGMTVELWPGADDHDRQEEWLAAAETAIRTARTLMWTYREEQQGPEVPQ</sequence>
<dbReference type="EMBL" id="JACCCC010000001">
    <property type="protein sequence ID" value="NYE44884.1"/>
    <property type="molecule type" value="Genomic_DNA"/>
</dbReference>
<organism evidence="1 2">
    <name type="scientific">Spinactinospora alkalitolerans</name>
    <dbReference type="NCBI Taxonomy" id="687207"/>
    <lineage>
        <taxon>Bacteria</taxon>
        <taxon>Bacillati</taxon>
        <taxon>Actinomycetota</taxon>
        <taxon>Actinomycetes</taxon>
        <taxon>Streptosporangiales</taxon>
        <taxon>Nocardiopsidaceae</taxon>
        <taxon>Spinactinospora</taxon>
    </lineage>
</organism>
<evidence type="ECO:0000313" key="2">
    <source>
        <dbReference type="Proteomes" id="UP000589036"/>
    </source>
</evidence>
<gene>
    <name evidence="1" type="ORF">HDA32_000004</name>
</gene>
<keyword evidence="2" id="KW-1185">Reference proteome</keyword>